<feature type="binding site" evidence="5">
    <location>
        <begin position="262"/>
        <end position="269"/>
    </location>
    <ligand>
        <name>GTP</name>
        <dbReference type="ChEBI" id="CHEBI:37565"/>
    </ligand>
</feature>
<organism evidence="9 10">
    <name type="scientific">Symbiochloris irregularis</name>
    <dbReference type="NCBI Taxonomy" id="706552"/>
    <lineage>
        <taxon>Eukaryota</taxon>
        <taxon>Viridiplantae</taxon>
        <taxon>Chlorophyta</taxon>
        <taxon>core chlorophytes</taxon>
        <taxon>Trebouxiophyceae</taxon>
        <taxon>Trebouxiales</taxon>
        <taxon>Trebouxiaceae</taxon>
        <taxon>Symbiochloris</taxon>
    </lineage>
</organism>
<feature type="region of interest" description="Disordered" evidence="7">
    <location>
        <begin position="180"/>
        <end position="215"/>
    </location>
</feature>
<dbReference type="AlphaFoldDB" id="A0AAW1PVH6"/>
<evidence type="ECO:0000313" key="9">
    <source>
        <dbReference type="EMBL" id="KAK9812168.1"/>
    </source>
</evidence>
<evidence type="ECO:0000256" key="4">
    <source>
        <dbReference type="ARBA" id="ARBA00023134"/>
    </source>
</evidence>
<evidence type="ECO:0000256" key="1">
    <source>
        <dbReference type="ARBA" id="ARBA00022723"/>
    </source>
</evidence>
<dbReference type="GO" id="GO:0005525">
    <property type="term" value="F:GTP binding"/>
    <property type="evidence" value="ECO:0007669"/>
    <property type="project" value="UniProtKB-KW"/>
</dbReference>
<sequence length="499" mass="54428">MLFRSLVSSQALRSGEGLAAFLSVPNSAWARCLSSLSQASKHNLLVVHSRERPSESLQEALRLAETFTGSSCPHVVVGSAQHFQCSPSTYFGSGTIAELAKRTEELQAQKVFINVQLNGVQLRNLEDRLGCPVVDRLKIIIDIFGQRARTREAKLQVEMASLDLRASRLVRSVASHTGQRAGFGEEGATEVVSARQRGRSGSSSGGLGGAAGGGDSELQLQRSRIRARIRALKAQLVKVQRTRSIQRTSRQRDGVPSIAVVGYTNAGKSSLVSSLSRRDISVEDRLFETLDTTTRRVMLPSGRTAVLTDTVGFISELPTQLIKAFRATLEEVLQADLLLHVLDASSPNVNQQRLVVLNILTGMGMPHHRINRNVIEVWNKADVLASKRNSPSQPLLDAVSSSLGNQYQQATSCPTVVLTSATTRLGLPELLAEIDRKVAVQCATEEVKAGLARMGPRMLVQSLVGPAFPPAMMRNMWKQGVRGLSENSKHRQRQAIWQH</sequence>
<dbReference type="SUPFAM" id="SSF52540">
    <property type="entry name" value="P-loop containing nucleoside triphosphate hydrolases"/>
    <property type="match status" value="1"/>
</dbReference>
<dbReference type="PIRSF" id="PIRSF006809">
    <property type="entry name" value="GTP-binding_hflX_prd"/>
    <property type="match status" value="1"/>
</dbReference>
<dbReference type="Gene3D" id="3.40.50.300">
    <property type="entry name" value="P-loop containing nucleotide triphosphate hydrolases"/>
    <property type="match status" value="1"/>
</dbReference>
<dbReference type="InterPro" id="IPR016496">
    <property type="entry name" value="GTPase_HflX"/>
</dbReference>
<evidence type="ECO:0000313" key="10">
    <source>
        <dbReference type="Proteomes" id="UP001465755"/>
    </source>
</evidence>
<feature type="binding site" evidence="5">
    <location>
        <begin position="379"/>
        <end position="382"/>
    </location>
    <ligand>
        <name>GTP</name>
        <dbReference type="ChEBI" id="CHEBI:37565"/>
    </ligand>
</feature>
<feature type="binding site" evidence="6">
    <location>
        <position position="289"/>
    </location>
    <ligand>
        <name>Mg(2+)</name>
        <dbReference type="ChEBI" id="CHEBI:18420"/>
    </ligand>
</feature>
<dbReference type="CDD" id="cd01878">
    <property type="entry name" value="HflX"/>
    <property type="match status" value="1"/>
</dbReference>
<dbReference type="GO" id="GO:0046872">
    <property type="term" value="F:metal ion binding"/>
    <property type="evidence" value="ECO:0007669"/>
    <property type="project" value="UniProtKB-KW"/>
</dbReference>
<feature type="domain" description="Hflx-type G" evidence="8">
    <location>
        <begin position="256"/>
        <end position="442"/>
    </location>
</feature>
<dbReference type="Pfam" id="PF16360">
    <property type="entry name" value="GTP-bdg_M"/>
    <property type="match status" value="1"/>
</dbReference>
<evidence type="ECO:0000256" key="7">
    <source>
        <dbReference type="SAM" id="MobiDB-lite"/>
    </source>
</evidence>
<dbReference type="PRINTS" id="PR00326">
    <property type="entry name" value="GTP1OBG"/>
</dbReference>
<feature type="binding site" evidence="5">
    <location>
        <begin position="420"/>
        <end position="422"/>
    </location>
    <ligand>
        <name>GTP</name>
        <dbReference type="ChEBI" id="CHEBI:37565"/>
    </ligand>
</feature>
<dbReference type="Proteomes" id="UP001465755">
    <property type="component" value="Unassembled WGS sequence"/>
</dbReference>
<evidence type="ECO:0000256" key="6">
    <source>
        <dbReference type="PIRSR" id="PIRSR006809-2"/>
    </source>
</evidence>
<keyword evidence="1 6" id="KW-0479">Metal-binding</keyword>
<dbReference type="InterPro" id="IPR025121">
    <property type="entry name" value="GTPase_HflX_N"/>
</dbReference>
<dbReference type="Gene3D" id="3.40.50.11060">
    <property type="entry name" value="GTPase HflX, N-terminal domain"/>
    <property type="match status" value="1"/>
</dbReference>
<keyword evidence="10" id="KW-1185">Reference proteome</keyword>
<keyword evidence="3 6" id="KW-0460">Magnesium</keyword>
<dbReference type="GO" id="GO:0043022">
    <property type="term" value="F:ribosome binding"/>
    <property type="evidence" value="ECO:0007669"/>
    <property type="project" value="TreeGrafter"/>
</dbReference>
<feature type="binding site" evidence="5">
    <location>
        <begin position="287"/>
        <end position="291"/>
    </location>
    <ligand>
        <name>GTP</name>
        <dbReference type="ChEBI" id="CHEBI:37565"/>
    </ligand>
</feature>
<proteinExistence type="predicted"/>
<dbReference type="EMBL" id="JALJOQ010000008">
    <property type="protein sequence ID" value="KAK9812168.1"/>
    <property type="molecule type" value="Genomic_DNA"/>
</dbReference>
<dbReference type="InterPro" id="IPR006073">
    <property type="entry name" value="GTP-bd"/>
</dbReference>
<gene>
    <name evidence="9" type="ORF">WJX73_001336</name>
</gene>
<evidence type="ECO:0000256" key="5">
    <source>
        <dbReference type="PIRSR" id="PIRSR006809-1"/>
    </source>
</evidence>
<feature type="binding site" evidence="5">
    <location>
        <begin position="309"/>
        <end position="312"/>
    </location>
    <ligand>
        <name>GTP</name>
        <dbReference type="ChEBI" id="CHEBI:37565"/>
    </ligand>
</feature>
<dbReference type="InterPro" id="IPR030394">
    <property type="entry name" value="G_HFLX_dom"/>
</dbReference>
<dbReference type="Pfam" id="PF01926">
    <property type="entry name" value="MMR_HSR1"/>
    <property type="match status" value="1"/>
</dbReference>
<comment type="cofactor">
    <cofactor evidence="6">
        <name>Mg(2+)</name>
        <dbReference type="ChEBI" id="CHEBI:18420"/>
    </cofactor>
</comment>
<feature type="compositionally biased region" description="Gly residues" evidence="7">
    <location>
        <begin position="203"/>
        <end position="215"/>
    </location>
</feature>
<dbReference type="PANTHER" id="PTHR10229:SF8">
    <property type="entry name" value="GTPASE HFLX"/>
    <property type="match status" value="1"/>
</dbReference>
<dbReference type="PANTHER" id="PTHR10229">
    <property type="entry name" value="GTP-BINDING PROTEIN HFLX"/>
    <property type="match status" value="1"/>
</dbReference>
<keyword evidence="2 5" id="KW-0547">Nucleotide-binding</keyword>
<feature type="compositionally biased region" description="Low complexity" evidence="7">
    <location>
        <begin position="193"/>
        <end position="202"/>
    </location>
</feature>
<name>A0AAW1PVH6_9CHLO</name>
<keyword evidence="4 5" id="KW-0342">GTP-binding</keyword>
<reference evidence="9 10" key="1">
    <citation type="journal article" date="2024" name="Nat. Commun.">
        <title>Phylogenomics reveals the evolutionary origins of lichenization in chlorophyte algae.</title>
        <authorList>
            <person name="Puginier C."/>
            <person name="Libourel C."/>
            <person name="Otte J."/>
            <person name="Skaloud P."/>
            <person name="Haon M."/>
            <person name="Grisel S."/>
            <person name="Petersen M."/>
            <person name="Berrin J.G."/>
            <person name="Delaux P.M."/>
            <person name="Dal Grande F."/>
            <person name="Keller J."/>
        </authorList>
    </citation>
    <scope>NUCLEOTIDE SEQUENCE [LARGE SCALE GENOMIC DNA]</scope>
    <source>
        <strain evidence="9 10">SAG 2036</strain>
    </source>
</reference>
<dbReference type="NCBIfam" id="TIGR03156">
    <property type="entry name" value="GTP_HflX"/>
    <property type="match status" value="1"/>
</dbReference>
<evidence type="ECO:0000256" key="2">
    <source>
        <dbReference type="ARBA" id="ARBA00022741"/>
    </source>
</evidence>
<protein>
    <recommendedName>
        <fullName evidence="8">Hflx-type G domain-containing protein</fullName>
    </recommendedName>
</protein>
<dbReference type="Pfam" id="PF13167">
    <property type="entry name" value="GTP-bdg_N"/>
    <property type="match status" value="1"/>
</dbReference>
<dbReference type="InterPro" id="IPR032305">
    <property type="entry name" value="GTP-bd_M"/>
</dbReference>
<accession>A0AAW1PVH6</accession>
<evidence type="ECO:0000256" key="3">
    <source>
        <dbReference type="ARBA" id="ARBA00022842"/>
    </source>
</evidence>
<dbReference type="InterPro" id="IPR027417">
    <property type="entry name" value="P-loop_NTPase"/>
</dbReference>
<dbReference type="InterPro" id="IPR042108">
    <property type="entry name" value="GTPase_HflX_N_sf"/>
</dbReference>
<evidence type="ECO:0000259" key="8">
    <source>
        <dbReference type="PROSITE" id="PS51705"/>
    </source>
</evidence>
<feature type="binding site" evidence="6">
    <location>
        <position position="269"/>
    </location>
    <ligand>
        <name>Mg(2+)</name>
        <dbReference type="ChEBI" id="CHEBI:18420"/>
    </ligand>
</feature>
<dbReference type="PROSITE" id="PS51705">
    <property type="entry name" value="G_HFLX"/>
    <property type="match status" value="1"/>
</dbReference>
<comment type="caution">
    <text evidence="9">The sequence shown here is derived from an EMBL/GenBank/DDBJ whole genome shotgun (WGS) entry which is preliminary data.</text>
</comment>
<dbReference type="GO" id="GO:0005737">
    <property type="term" value="C:cytoplasm"/>
    <property type="evidence" value="ECO:0007669"/>
    <property type="project" value="TreeGrafter"/>
</dbReference>